<dbReference type="RefSeq" id="WP_404932699.1">
    <property type="nucleotide sequence ID" value="NZ_QOCE01000045.1"/>
</dbReference>
<organism evidence="2 3">
    <name type="scientific">Phaeobacter gallaeciensis</name>
    <dbReference type="NCBI Taxonomy" id="60890"/>
    <lineage>
        <taxon>Bacteria</taxon>
        <taxon>Pseudomonadati</taxon>
        <taxon>Pseudomonadota</taxon>
        <taxon>Alphaproteobacteria</taxon>
        <taxon>Rhodobacterales</taxon>
        <taxon>Roseobacteraceae</taxon>
        <taxon>Phaeobacter</taxon>
    </lineage>
</organism>
<dbReference type="GO" id="GO:0015074">
    <property type="term" value="P:DNA integration"/>
    <property type="evidence" value="ECO:0007669"/>
    <property type="project" value="InterPro"/>
</dbReference>
<dbReference type="EMBL" id="QOCE01000045">
    <property type="protein sequence ID" value="RBW51448.1"/>
    <property type="molecule type" value="Genomic_DNA"/>
</dbReference>
<feature type="region of interest" description="Disordered" evidence="1">
    <location>
        <begin position="20"/>
        <end position="39"/>
    </location>
</feature>
<dbReference type="Proteomes" id="UP000252706">
    <property type="component" value="Unassembled WGS sequence"/>
</dbReference>
<dbReference type="AlphaFoldDB" id="A0A366WMN0"/>
<evidence type="ECO:0000313" key="2">
    <source>
        <dbReference type="EMBL" id="RBW51448.1"/>
    </source>
</evidence>
<name>A0A366WMN0_9RHOB</name>
<feature type="non-terminal residue" evidence="2">
    <location>
        <position position="1"/>
    </location>
</feature>
<comment type="caution">
    <text evidence="2">The sequence shown here is derived from an EMBL/GenBank/DDBJ whole genome shotgun (WGS) entry which is preliminary data.</text>
</comment>
<sequence length="39" mass="4380">TRRQAAGAVFQYINGFYNPRRRHSSLGGKSPLAFERKAA</sequence>
<accession>A0A366WMN0</accession>
<gene>
    <name evidence="2" type="ORF">DS909_17735</name>
</gene>
<evidence type="ECO:0000313" key="3">
    <source>
        <dbReference type="Proteomes" id="UP000252706"/>
    </source>
</evidence>
<evidence type="ECO:0000256" key="1">
    <source>
        <dbReference type="SAM" id="MobiDB-lite"/>
    </source>
</evidence>
<proteinExistence type="predicted"/>
<reference evidence="2 3" key="1">
    <citation type="submission" date="2018-07" db="EMBL/GenBank/DDBJ databases">
        <title>Modular assembly of carbohydrate-degrading microbial communities in the ocean.</title>
        <authorList>
            <person name="Enke T.N."/>
            <person name="Datta M.S."/>
            <person name="Schwartzman J.A."/>
            <person name="Cermak N."/>
            <person name="Schmitz D.A."/>
            <person name="Barrere J."/>
            <person name="Cordero O.X."/>
        </authorList>
    </citation>
    <scope>NUCLEOTIDE SEQUENCE [LARGE SCALE GENOMIC DNA]</scope>
    <source>
        <strain evidence="2 3">C3M10</strain>
    </source>
</reference>
<protein>
    <submittedName>
        <fullName evidence="2">IS3 family transposase</fullName>
    </submittedName>
</protein>